<evidence type="ECO:0000313" key="1">
    <source>
        <dbReference type="EMBL" id="RNA26679.1"/>
    </source>
</evidence>
<protein>
    <submittedName>
        <fullName evidence="1">Uncharacterized protein</fullName>
    </submittedName>
</protein>
<dbReference type="Proteomes" id="UP000276133">
    <property type="component" value="Unassembled WGS sequence"/>
</dbReference>
<reference evidence="1 2" key="1">
    <citation type="journal article" date="2018" name="Sci. Rep.">
        <title>Genomic signatures of local adaptation to the degree of environmental predictability in rotifers.</title>
        <authorList>
            <person name="Franch-Gras L."/>
            <person name="Hahn C."/>
            <person name="Garcia-Roger E.M."/>
            <person name="Carmona M.J."/>
            <person name="Serra M."/>
            <person name="Gomez A."/>
        </authorList>
    </citation>
    <scope>NUCLEOTIDE SEQUENCE [LARGE SCALE GENOMIC DNA]</scope>
    <source>
        <strain evidence="1">HYR1</strain>
    </source>
</reference>
<dbReference type="EMBL" id="REGN01002692">
    <property type="protein sequence ID" value="RNA26679.1"/>
    <property type="molecule type" value="Genomic_DNA"/>
</dbReference>
<sequence length="79" mass="8823">MVLINRNSCHLYLASLRHSREAELVKSQSHESGSKLFFSLNGVLRAAKIATWNGKKSYDCDPDRWIAVPASFFGGLVQV</sequence>
<comment type="caution">
    <text evidence="1">The sequence shown here is derived from an EMBL/GenBank/DDBJ whole genome shotgun (WGS) entry which is preliminary data.</text>
</comment>
<proteinExistence type="predicted"/>
<evidence type="ECO:0000313" key="2">
    <source>
        <dbReference type="Proteomes" id="UP000276133"/>
    </source>
</evidence>
<accession>A0A3M7RT90</accession>
<name>A0A3M7RT90_BRAPC</name>
<organism evidence="1 2">
    <name type="scientific">Brachionus plicatilis</name>
    <name type="common">Marine rotifer</name>
    <name type="synonym">Brachionus muelleri</name>
    <dbReference type="NCBI Taxonomy" id="10195"/>
    <lineage>
        <taxon>Eukaryota</taxon>
        <taxon>Metazoa</taxon>
        <taxon>Spiralia</taxon>
        <taxon>Gnathifera</taxon>
        <taxon>Rotifera</taxon>
        <taxon>Eurotatoria</taxon>
        <taxon>Monogononta</taxon>
        <taxon>Pseudotrocha</taxon>
        <taxon>Ploima</taxon>
        <taxon>Brachionidae</taxon>
        <taxon>Brachionus</taxon>
    </lineage>
</organism>
<dbReference type="AlphaFoldDB" id="A0A3M7RT90"/>
<gene>
    <name evidence="1" type="ORF">BpHYR1_020956</name>
</gene>
<keyword evidence="2" id="KW-1185">Reference proteome</keyword>